<keyword evidence="2" id="KW-0560">Oxidoreductase</keyword>
<dbReference type="PROSITE" id="PS00061">
    <property type="entry name" value="ADH_SHORT"/>
    <property type="match status" value="1"/>
</dbReference>
<feature type="compositionally biased region" description="Basic and acidic residues" evidence="3">
    <location>
        <begin position="252"/>
        <end position="270"/>
    </location>
</feature>
<dbReference type="Proteomes" id="UP000606044">
    <property type="component" value="Unassembled WGS sequence"/>
</dbReference>
<dbReference type="InterPro" id="IPR002347">
    <property type="entry name" value="SDR_fam"/>
</dbReference>
<evidence type="ECO:0000256" key="1">
    <source>
        <dbReference type="ARBA" id="ARBA00006484"/>
    </source>
</evidence>
<dbReference type="Pfam" id="PF00106">
    <property type="entry name" value="adh_short"/>
    <property type="match status" value="1"/>
</dbReference>
<accession>A0A917FEE3</accession>
<gene>
    <name evidence="5" type="ORF">GCM10007301_29200</name>
</gene>
<evidence type="ECO:0000259" key="4">
    <source>
        <dbReference type="SMART" id="SM00822"/>
    </source>
</evidence>
<dbReference type="GO" id="GO:0016491">
    <property type="term" value="F:oxidoreductase activity"/>
    <property type="evidence" value="ECO:0007669"/>
    <property type="project" value="UniProtKB-KW"/>
</dbReference>
<evidence type="ECO:0000313" key="6">
    <source>
        <dbReference type="Proteomes" id="UP000606044"/>
    </source>
</evidence>
<dbReference type="AlphaFoldDB" id="A0A917FEE3"/>
<dbReference type="EMBL" id="BMCT01000004">
    <property type="protein sequence ID" value="GGF67651.1"/>
    <property type="molecule type" value="Genomic_DNA"/>
</dbReference>
<dbReference type="InterPro" id="IPR036291">
    <property type="entry name" value="NAD(P)-bd_dom_sf"/>
</dbReference>
<sequence>MAYARQLAVVTGASSGIGFELASLCVEHGYDLIIAADDPGIATAAERLRELGAQVESVEADLSTTQGVDRLYEAVALTRRPIDALLANAGHGLGRGFLEQDFEAARHVIDTNITGTVYLIHRIGKDMQTRGEGRILITGSIAGFMPGTFQAVYNGTKAFIDSFSWALRNELKDTGVSVTCLMPGPTDTDFFDRADMLDTQVGQQRKDDPKMVAEVGFEAMLRGDGDVVAGWKNKIQSAIANVMPAGMLAEQHRKMAEPKTPDGDPAELHRGGIRSELLPHWTKPPRR</sequence>
<evidence type="ECO:0000256" key="3">
    <source>
        <dbReference type="SAM" id="MobiDB-lite"/>
    </source>
</evidence>
<reference evidence="5" key="2">
    <citation type="submission" date="2020-09" db="EMBL/GenBank/DDBJ databases">
        <authorList>
            <person name="Sun Q."/>
            <person name="Sedlacek I."/>
        </authorList>
    </citation>
    <scope>NUCLEOTIDE SEQUENCE</scope>
    <source>
        <strain evidence="5">CCM 7897</strain>
    </source>
</reference>
<dbReference type="Gene3D" id="3.40.50.720">
    <property type="entry name" value="NAD(P)-binding Rossmann-like Domain"/>
    <property type="match status" value="1"/>
</dbReference>
<comment type="caution">
    <text evidence="5">The sequence shown here is derived from an EMBL/GenBank/DDBJ whole genome shotgun (WGS) entry which is preliminary data.</text>
</comment>
<evidence type="ECO:0000256" key="2">
    <source>
        <dbReference type="ARBA" id="ARBA00023002"/>
    </source>
</evidence>
<dbReference type="SMART" id="SM00822">
    <property type="entry name" value="PKS_KR"/>
    <property type="match status" value="1"/>
</dbReference>
<keyword evidence="6" id="KW-1185">Reference proteome</keyword>
<comment type="similarity">
    <text evidence="1">Belongs to the short-chain dehydrogenases/reductases (SDR) family.</text>
</comment>
<dbReference type="InterPro" id="IPR020904">
    <property type="entry name" value="Sc_DH/Rdtase_CS"/>
</dbReference>
<dbReference type="CDD" id="cd05233">
    <property type="entry name" value="SDR_c"/>
    <property type="match status" value="1"/>
</dbReference>
<dbReference type="PRINTS" id="PR00081">
    <property type="entry name" value="GDHRDH"/>
</dbReference>
<dbReference type="PANTHER" id="PTHR43391">
    <property type="entry name" value="RETINOL DEHYDROGENASE-RELATED"/>
    <property type="match status" value="1"/>
</dbReference>
<organism evidence="5 6">
    <name type="scientific">Azorhizobium oxalatiphilum</name>
    <dbReference type="NCBI Taxonomy" id="980631"/>
    <lineage>
        <taxon>Bacteria</taxon>
        <taxon>Pseudomonadati</taxon>
        <taxon>Pseudomonadota</taxon>
        <taxon>Alphaproteobacteria</taxon>
        <taxon>Hyphomicrobiales</taxon>
        <taxon>Xanthobacteraceae</taxon>
        <taxon>Azorhizobium</taxon>
    </lineage>
</organism>
<dbReference type="PANTHER" id="PTHR43391:SF12">
    <property type="entry name" value="OXIDOREDUCTASE EPHD-RELATED"/>
    <property type="match status" value="1"/>
</dbReference>
<protein>
    <submittedName>
        <fullName evidence="5">Oxidoreductase</fullName>
    </submittedName>
</protein>
<proteinExistence type="inferred from homology"/>
<reference evidence="5" key="1">
    <citation type="journal article" date="2014" name="Int. J. Syst. Evol. Microbiol.">
        <title>Complete genome sequence of Corynebacterium casei LMG S-19264T (=DSM 44701T), isolated from a smear-ripened cheese.</title>
        <authorList>
            <consortium name="US DOE Joint Genome Institute (JGI-PGF)"/>
            <person name="Walter F."/>
            <person name="Albersmeier A."/>
            <person name="Kalinowski J."/>
            <person name="Ruckert C."/>
        </authorList>
    </citation>
    <scope>NUCLEOTIDE SEQUENCE</scope>
    <source>
        <strain evidence="5">CCM 7897</strain>
    </source>
</reference>
<dbReference type="SUPFAM" id="SSF51735">
    <property type="entry name" value="NAD(P)-binding Rossmann-fold domains"/>
    <property type="match status" value="1"/>
</dbReference>
<feature type="region of interest" description="Disordered" evidence="3">
    <location>
        <begin position="252"/>
        <end position="287"/>
    </location>
</feature>
<name>A0A917FEE3_9HYPH</name>
<dbReference type="InterPro" id="IPR057326">
    <property type="entry name" value="KR_dom"/>
</dbReference>
<evidence type="ECO:0000313" key="5">
    <source>
        <dbReference type="EMBL" id="GGF67651.1"/>
    </source>
</evidence>
<dbReference type="RefSeq" id="WP_188579816.1">
    <property type="nucleotide sequence ID" value="NZ_BMCT01000004.1"/>
</dbReference>
<feature type="domain" description="Ketoreductase" evidence="4">
    <location>
        <begin position="6"/>
        <end position="188"/>
    </location>
</feature>